<proteinExistence type="predicted"/>
<reference evidence="1" key="1">
    <citation type="journal article" date="2021" name="Environ. Microbiol.">
        <title>Gene family expansions and transcriptome signatures uncover fungal adaptations to wood decay.</title>
        <authorList>
            <person name="Hage H."/>
            <person name="Miyauchi S."/>
            <person name="Viragh M."/>
            <person name="Drula E."/>
            <person name="Min B."/>
            <person name="Chaduli D."/>
            <person name="Navarro D."/>
            <person name="Favel A."/>
            <person name="Norest M."/>
            <person name="Lesage-Meessen L."/>
            <person name="Balint B."/>
            <person name="Merenyi Z."/>
            <person name="de Eugenio L."/>
            <person name="Morin E."/>
            <person name="Martinez A.T."/>
            <person name="Baldrian P."/>
            <person name="Stursova M."/>
            <person name="Martinez M.J."/>
            <person name="Novotny C."/>
            <person name="Magnuson J.K."/>
            <person name="Spatafora J.W."/>
            <person name="Maurice S."/>
            <person name="Pangilinan J."/>
            <person name="Andreopoulos W."/>
            <person name="LaButti K."/>
            <person name="Hundley H."/>
            <person name="Na H."/>
            <person name="Kuo A."/>
            <person name="Barry K."/>
            <person name="Lipzen A."/>
            <person name="Henrissat B."/>
            <person name="Riley R."/>
            <person name="Ahrendt S."/>
            <person name="Nagy L.G."/>
            <person name="Grigoriev I.V."/>
            <person name="Martin F."/>
            <person name="Rosso M.N."/>
        </authorList>
    </citation>
    <scope>NUCLEOTIDE SEQUENCE</scope>
    <source>
        <strain evidence="1">CBS 384.51</strain>
    </source>
</reference>
<name>A0ACB8TNV4_9APHY</name>
<keyword evidence="2" id="KW-1185">Reference proteome</keyword>
<comment type="caution">
    <text evidence="1">The sequence shown here is derived from an EMBL/GenBank/DDBJ whole genome shotgun (WGS) entry which is preliminary data.</text>
</comment>
<evidence type="ECO:0000313" key="2">
    <source>
        <dbReference type="Proteomes" id="UP001055072"/>
    </source>
</evidence>
<evidence type="ECO:0000313" key="1">
    <source>
        <dbReference type="EMBL" id="KAI0083642.1"/>
    </source>
</evidence>
<dbReference type="EMBL" id="MU274958">
    <property type="protein sequence ID" value="KAI0083642.1"/>
    <property type="molecule type" value="Genomic_DNA"/>
</dbReference>
<protein>
    <submittedName>
        <fullName evidence="1">Uncharacterized protein</fullName>
    </submittedName>
</protein>
<gene>
    <name evidence="1" type="ORF">BDY19DRAFT_1051727</name>
</gene>
<accession>A0ACB8TNV4</accession>
<organism evidence="1 2">
    <name type="scientific">Irpex rosettiformis</name>
    <dbReference type="NCBI Taxonomy" id="378272"/>
    <lineage>
        <taxon>Eukaryota</taxon>
        <taxon>Fungi</taxon>
        <taxon>Dikarya</taxon>
        <taxon>Basidiomycota</taxon>
        <taxon>Agaricomycotina</taxon>
        <taxon>Agaricomycetes</taxon>
        <taxon>Polyporales</taxon>
        <taxon>Irpicaceae</taxon>
        <taxon>Irpex</taxon>
    </lineage>
</organism>
<dbReference type="Proteomes" id="UP001055072">
    <property type="component" value="Unassembled WGS sequence"/>
</dbReference>
<sequence length="256" mass="28752">MATTEAALQNFFNYWNSVKISAAIELSSTALLFYDYLLTLPQEINNIWGRKFTLPTMLFLLNRYFSMIDGGLRTVQAISWEGYTEDDANRLSNHMEICLVITAIRIFAIWDRNRVIFAFVLGIGLINPISTCYYTTTFVYSAFPPPLNGCVQHRSTLDNGSILDSRIFLGCTLCHCDGARYSVLVEILGRGNLGGTLRLGDDDEEQEEEEGECGDGYVHEYGPVDDCETMRRRASFSSVVGGRNLNPLEGQHVNPQ</sequence>